<evidence type="ECO:0000313" key="2">
    <source>
        <dbReference type="EMBL" id="RIB16697.1"/>
    </source>
</evidence>
<dbReference type="EMBL" id="QKWP01000656">
    <property type="protein sequence ID" value="RIB16697.1"/>
    <property type="molecule type" value="Genomic_DNA"/>
</dbReference>
<protein>
    <recommendedName>
        <fullName evidence="1">Myb-like domain-containing protein</fullName>
    </recommendedName>
</protein>
<dbReference type="Proteomes" id="UP000266673">
    <property type="component" value="Unassembled WGS sequence"/>
</dbReference>
<evidence type="ECO:0000313" key="3">
    <source>
        <dbReference type="Proteomes" id="UP000266673"/>
    </source>
</evidence>
<keyword evidence="3" id="KW-1185">Reference proteome</keyword>
<reference evidence="2 3" key="1">
    <citation type="submission" date="2018-06" db="EMBL/GenBank/DDBJ databases">
        <title>Comparative genomics reveals the genomic features of Rhizophagus irregularis, R. cerebriforme, R. diaphanum and Gigaspora rosea, and their symbiotic lifestyle signature.</title>
        <authorList>
            <person name="Morin E."/>
            <person name="San Clemente H."/>
            <person name="Chen E.C.H."/>
            <person name="De La Providencia I."/>
            <person name="Hainaut M."/>
            <person name="Kuo A."/>
            <person name="Kohler A."/>
            <person name="Murat C."/>
            <person name="Tang N."/>
            <person name="Roy S."/>
            <person name="Loubradou J."/>
            <person name="Henrissat B."/>
            <person name="Grigoriev I.V."/>
            <person name="Corradi N."/>
            <person name="Roux C."/>
            <person name="Martin F.M."/>
        </authorList>
    </citation>
    <scope>NUCLEOTIDE SEQUENCE [LARGE SCALE GENOMIC DNA]</scope>
    <source>
        <strain evidence="2 3">DAOM 194757</strain>
    </source>
</reference>
<evidence type="ECO:0000259" key="1">
    <source>
        <dbReference type="PROSITE" id="PS50090"/>
    </source>
</evidence>
<accession>A0A397V5U4</accession>
<dbReference type="InterPro" id="IPR009057">
    <property type="entry name" value="Homeodomain-like_sf"/>
</dbReference>
<proteinExistence type="predicted"/>
<dbReference type="PROSITE" id="PS50090">
    <property type="entry name" value="MYB_LIKE"/>
    <property type="match status" value="1"/>
</dbReference>
<dbReference type="CDD" id="cd00167">
    <property type="entry name" value="SANT"/>
    <property type="match status" value="1"/>
</dbReference>
<dbReference type="InterPro" id="IPR001005">
    <property type="entry name" value="SANT/Myb"/>
</dbReference>
<comment type="caution">
    <text evidence="2">The sequence shown here is derived from an EMBL/GenBank/DDBJ whole genome shotgun (WGS) entry which is preliminary data.</text>
</comment>
<dbReference type="AlphaFoldDB" id="A0A397V5U4"/>
<gene>
    <name evidence="2" type="ORF">C2G38_2189217</name>
</gene>
<dbReference type="SUPFAM" id="SSF46689">
    <property type="entry name" value="Homeodomain-like"/>
    <property type="match status" value="1"/>
</dbReference>
<sequence length="59" mass="7386">MRPWSFTETAYYSKFSEKYDHDWKVVSKLLGRTQKECYNKYLELNPGFRRPTRYARRRM</sequence>
<name>A0A397V5U4_9GLOM</name>
<feature type="domain" description="Myb-like" evidence="1">
    <location>
        <begin position="1"/>
        <end position="45"/>
    </location>
</feature>
<organism evidence="2 3">
    <name type="scientific">Gigaspora rosea</name>
    <dbReference type="NCBI Taxonomy" id="44941"/>
    <lineage>
        <taxon>Eukaryota</taxon>
        <taxon>Fungi</taxon>
        <taxon>Fungi incertae sedis</taxon>
        <taxon>Mucoromycota</taxon>
        <taxon>Glomeromycotina</taxon>
        <taxon>Glomeromycetes</taxon>
        <taxon>Diversisporales</taxon>
        <taxon>Gigasporaceae</taxon>
        <taxon>Gigaspora</taxon>
    </lineage>
</organism>
<dbReference type="Pfam" id="PF00249">
    <property type="entry name" value="Myb_DNA-binding"/>
    <property type="match status" value="1"/>
</dbReference>
<dbReference type="OrthoDB" id="118550at2759"/>
<dbReference type="Gene3D" id="1.10.10.60">
    <property type="entry name" value="Homeodomain-like"/>
    <property type="match status" value="1"/>
</dbReference>